<dbReference type="RefSeq" id="WP_008907430.1">
    <property type="nucleotide sequence ID" value="NZ_CAKP01000001.1"/>
</dbReference>
<evidence type="ECO:0000313" key="6">
    <source>
        <dbReference type="EMBL" id="CCC57707.1"/>
    </source>
</evidence>
<accession>G0V3L7</accession>
<dbReference type="Gene3D" id="1.20.1540.10">
    <property type="entry name" value="Rhomboid-like"/>
    <property type="match status" value="1"/>
</dbReference>
<feature type="transmembrane region" description="Helical" evidence="5">
    <location>
        <begin position="177"/>
        <end position="196"/>
    </location>
</feature>
<dbReference type="EMBL" id="CAKP01000001">
    <property type="protein sequence ID" value="CCC57707.1"/>
    <property type="molecule type" value="Genomic_DNA"/>
</dbReference>
<evidence type="ECO:0000313" key="7">
    <source>
        <dbReference type="Proteomes" id="UP000007652"/>
    </source>
</evidence>
<comment type="subcellular location">
    <subcellularLocation>
        <location evidence="1">Membrane</location>
        <topology evidence="1">Multi-pass membrane protein</topology>
    </subcellularLocation>
</comment>
<dbReference type="Proteomes" id="UP000007652">
    <property type="component" value="Unassembled WGS sequence"/>
</dbReference>
<evidence type="ECO:0000256" key="3">
    <source>
        <dbReference type="ARBA" id="ARBA00022989"/>
    </source>
</evidence>
<feature type="transmembrane region" description="Helical" evidence="5">
    <location>
        <begin position="122"/>
        <end position="146"/>
    </location>
</feature>
<sequence>MKWLYKLENKYHKYSIKNLMLYIVTLTFATYLVSTFNPSIIDNFMLIPSLVLKGQVWRLITFLFIPPTFSPLWLIITLYFYYMIGTSLENYWGSFKFNLYYLIGTLATIAAMFITGGYGTSFYLNLSLFLAFAYLFPNMEILLFFILPIKVKYIGYVYWISLAYAVLFSPFPSKITALFSVLNFLIFFGDEIFTRTKARRYSYLRRKEFKSKLPKSKNYHHKCTVCGITDADEPTMEFRYCSKCAGKHAYCSEHLYNHEHITEEEELKSKIIEFKPKKKE</sequence>
<proteinExistence type="predicted"/>
<dbReference type="STRING" id="857293.CAAU_0057"/>
<dbReference type="eggNOG" id="COG0705">
    <property type="taxonomic scope" value="Bacteria"/>
</dbReference>
<feature type="transmembrane region" description="Helical" evidence="5">
    <location>
        <begin position="21"/>
        <end position="40"/>
    </location>
</feature>
<evidence type="ECO:0000256" key="4">
    <source>
        <dbReference type="ARBA" id="ARBA00023136"/>
    </source>
</evidence>
<dbReference type="GO" id="GO:0016020">
    <property type="term" value="C:membrane"/>
    <property type="evidence" value="ECO:0007669"/>
    <property type="project" value="UniProtKB-SubCell"/>
</dbReference>
<keyword evidence="2 5" id="KW-0812">Transmembrane</keyword>
<evidence type="ECO:0008006" key="8">
    <source>
        <dbReference type="Google" id="ProtNLM"/>
    </source>
</evidence>
<protein>
    <recommendedName>
        <fullName evidence="8">Peptidase S54 rhomboid domain-containing protein</fullName>
    </recommendedName>
</protein>
<dbReference type="AlphaFoldDB" id="G0V3L7"/>
<evidence type="ECO:0000256" key="2">
    <source>
        <dbReference type="ARBA" id="ARBA00022692"/>
    </source>
</evidence>
<feature type="transmembrane region" description="Helical" evidence="5">
    <location>
        <begin position="97"/>
        <end position="116"/>
    </location>
</feature>
<keyword evidence="3 5" id="KW-1133">Transmembrane helix</keyword>
<feature type="transmembrane region" description="Helical" evidence="5">
    <location>
        <begin position="153"/>
        <end position="171"/>
    </location>
</feature>
<name>G0V3L7_9CLOT</name>
<evidence type="ECO:0000256" key="5">
    <source>
        <dbReference type="SAM" id="Phobius"/>
    </source>
</evidence>
<evidence type="ECO:0000256" key="1">
    <source>
        <dbReference type="ARBA" id="ARBA00004141"/>
    </source>
</evidence>
<gene>
    <name evidence="6" type="ORF">CAAU_0057</name>
</gene>
<comment type="caution">
    <text evidence="6">The sequence shown here is derived from an EMBL/GenBank/DDBJ whole genome shotgun (WGS) entry which is preliminary data.</text>
</comment>
<dbReference type="SUPFAM" id="SSF144091">
    <property type="entry name" value="Rhomboid-like"/>
    <property type="match status" value="1"/>
</dbReference>
<dbReference type="InterPro" id="IPR035952">
    <property type="entry name" value="Rhomboid-like_sf"/>
</dbReference>
<keyword evidence="7" id="KW-1185">Reference proteome</keyword>
<reference evidence="6 7" key="1">
    <citation type="journal article" date="2011" name="J. Bacteriol.">
        <title>Draft genome sequence of Caloramator australicus strain RC3T, a thermoanaerobe from the Great Artesian Basin of Australia.</title>
        <authorList>
            <person name="Ogg C.D."/>
            <person name="Patel B.K.C."/>
        </authorList>
    </citation>
    <scope>NUCLEOTIDE SEQUENCE [LARGE SCALE GENOMIC DNA]</scope>
    <source>
        <strain evidence="6 7">RC3</strain>
    </source>
</reference>
<feature type="transmembrane region" description="Helical" evidence="5">
    <location>
        <begin position="60"/>
        <end position="85"/>
    </location>
</feature>
<keyword evidence="4 5" id="KW-0472">Membrane</keyword>
<dbReference type="OrthoDB" id="9778756at2"/>
<organism evidence="6 7">
    <name type="scientific">Caloramator australicus RC3</name>
    <dbReference type="NCBI Taxonomy" id="857293"/>
    <lineage>
        <taxon>Bacteria</taxon>
        <taxon>Bacillati</taxon>
        <taxon>Bacillota</taxon>
        <taxon>Clostridia</taxon>
        <taxon>Eubacteriales</taxon>
        <taxon>Clostridiaceae</taxon>
        <taxon>Caloramator</taxon>
    </lineage>
</organism>